<keyword evidence="5" id="KW-1185">Reference proteome</keyword>
<dbReference type="EMBL" id="BKAU01000001">
    <property type="protein sequence ID" value="GEP94710.1"/>
    <property type="molecule type" value="Genomic_DNA"/>
</dbReference>
<dbReference type="AlphaFoldDB" id="A0A512RG87"/>
<organism evidence="4 5">
    <name type="scientific">Chitinophaga cymbidii</name>
    <dbReference type="NCBI Taxonomy" id="1096750"/>
    <lineage>
        <taxon>Bacteria</taxon>
        <taxon>Pseudomonadati</taxon>
        <taxon>Bacteroidota</taxon>
        <taxon>Chitinophagia</taxon>
        <taxon>Chitinophagales</taxon>
        <taxon>Chitinophagaceae</taxon>
        <taxon>Chitinophaga</taxon>
    </lineage>
</organism>
<dbReference type="PANTHER" id="PTHR30273">
    <property type="entry name" value="PERIPLASMIC SIGNAL SENSOR AND SIGMA FACTOR ACTIVATOR FECR-RELATED"/>
    <property type="match status" value="1"/>
</dbReference>
<accession>A0A512RG87</accession>
<feature type="transmembrane region" description="Helical" evidence="1">
    <location>
        <begin position="87"/>
        <end position="106"/>
    </location>
</feature>
<dbReference type="Gene3D" id="3.55.50.30">
    <property type="match status" value="1"/>
</dbReference>
<evidence type="ECO:0000259" key="2">
    <source>
        <dbReference type="Pfam" id="PF04773"/>
    </source>
</evidence>
<keyword evidence="1" id="KW-1133">Transmembrane helix</keyword>
<dbReference type="InterPro" id="IPR032508">
    <property type="entry name" value="FecR_C"/>
</dbReference>
<name>A0A512RG87_9BACT</name>
<dbReference type="Pfam" id="PF16344">
    <property type="entry name" value="FecR_C"/>
    <property type="match status" value="1"/>
</dbReference>
<proteinExistence type="predicted"/>
<keyword evidence="1" id="KW-0812">Transmembrane</keyword>
<evidence type="ECO:0000313" key="5">
    <source>
        <dbReference type="Proteomes" id="UP000321436"/>
    </source>
</evidence>
<feature type="domain" description="Protein FecR C-terminal" evidence="3">
    <location>
        <begin position="320"/>
        <end position="386"/>
    </location>
</feature>
<feature type="domain" description="FecR protein" evidence="2">
    <location>
        <begin position="183"/>
        <end position="276"/>
    </location>
</feature>
<comment type="caution">
    <text evidence="4">The sequence shown here is derived from an EMBL/GenBank/DDBJ whole genome shotgun (WGS) entry which is preliminary data.</text>
</comment>
<dbReference type="RefSeq" id="WP_146858344.1">
    <property type="nucleotide sequence ID" value="NZ_BKAU01000001.1"/>
</dbReference>
<dbReference type="GO" id="GO:0016989">
    <property type="term" value="F:sigma factor antagonist activity"/>
    <property type="evidence" value="ECO:0007669"/>
    <property type="project" value="TreeGrafter"/>
</dbReference>
<dbReference type="PANTHER" id="PTHR30273:SF2">
    <property type="entry name" value="PROTEIN FECR"/>
    <property type="match status" value="1"/>
</dbReference>
<dbReference type="OrthoDB" id="629393at2"/>
<gene>
    <name evidence="4" type="ORF">CCY01nite_09700</name>
</gene>
<keyword evidence="1" id="KW-0472">Membrane</keyword>
<dbReference type="Proteomes" id="UP000321436">
    <property type="component" value="Unassembled WGS sequence"/>
</dbReference>
<evidence type="ECO:0000256" key="1">
    <source>
        <dbReference type="SAM" id="Phobius"/>
    </source>
</evidence>
<evidence type="ECO:0000259" key="3">
    <source>
        <dbReference type="Pfam" id="PF16344"/>
    </source>
</evidence>
<dbReference type="Gene3D" id="2.60.120.1440">
    <property type="match status" value="1"/>
</dbReference>
<reference evidence="4 5" key="1">
    <citation type="submission" date="2019-07" db="EMBL/GenBank/DDBJ databases">
        <title>Whole genome shotgun sequence of Chitinophaga cymbidii NBRC 109752.</title>
        <authorList>
            <person name="Hosoyama A."/>
            <person name="Uohara A."/>
            <person name="Ohji S."/>
            <person name="Ichikawa N."/>
        </authorList>
    </citation>
    <scope>NUCLEOTIDE SEQUENCE [LARGE SCALE GENOMIC DNA]</scope>
    <source>
        <strain evidence="4 5">NBRC 109752</strain>
    </source>
</reference>
<dbReference type="InterPro" id="IPR012373">
    <property type="entry name" value="Ferrdict_sens_TM"/>
</dbReference>
<dbReference type="Pfam" id="PF04773">
    <property type="entry name" value="FecR"/>
    <property type="match status" value="1"/>
</dbReference>
<dbReference type="InterPro" id="IPR006860">
    <property type="entry name" value="FecR"/>
</dbReference>
<sequence>MDQQEIISLLNRAATGSITDAEQRVLADGLRDADEPSFRSLTEQYEGIVLQHGVPGEPDALLYERIRDRIAVIEEDVRPVRIPWRSYAAAAAILLLMFAGGAYWYFKQQATTLIADSPYEMNVAPGGDKAVLTLADGTQITLDSARTGALAQQSGIHVMKLDSGQLAYQGISAQGSVLQYNTLTIPRGGQFQLTLPDGTKVWLNSVSSLRYPVAFSGKERVVELQGQAYFEIAQHPGQPFRVKVGDMEALVLGTHFDIMAYDDEHTINTTLVEGALQVKQGQATQLLRPGQQAVRDNATGKLSVRKADIEKATAWKSGFFEFDDAGLPAIVRQLSRWYDVEIVDETNGKTGLFWGRISKNLPLSSVLKLLASNGVQFRIEGRKVTLFQGEK</sequence>
<evidence type="ECO:0000313" key="4">
    <source>
        <dbReference type="EMBL" id="GEP94710.1"/>
    </source>
</evidence>
<protein>
    <submittedName>
        <fullName evidence="4">Iron dicitrate transporter FecR</fullName>
    </submittedName>
</protein>